<proteinExistence type="predicted"/>
<gene>
    <name evidence="1" type="ORF">HPB50_008825</name>
</gene>
<organism evidence="1 2">
    <name type="scientific">Hyalomma asiaticum</name>
    <name type="common">Tick</name>
    <dbReference type="NCBI Taxonomy" id="266040"/>
    <lineage>
        <taxon>Eukaryota</taxon>
        <taxon>Metazoa</taxon>
        <taxon>Ecdysozoa</taxon>
        <taxon>Arthropoda</taxon>
        <taxon>Chelicerata</taxon>
        <taxon>Arachnida</taxon>
        <taxon>Acari</taxon>
        <taxon>Parasitiformes</taxon>
        <taxon>Ixodida</taxon>
        <taxon>Ixodoidea</taxon>
        <taxon>Ixodidae</taxon>
        <taxon>Hyalomminae</taxon>
        <taxon>Hyalomma</taxon>
    </lineage>
</organism>
<sequence length="217" mass="23860">MGAVPSVFPSYPSYKEPACSKVRSDPRSLKHVPEMDSNANCSKKRQRTGILSEVSDLTSTGIAAEPADNHTAVVEPAVKPLCDSSIPANDQLPVDSAQLAGNALFKEQFVFTAAVVDEPFAFVRRAFGKETDPALRSAGNFLHHRKCREKEHALQLQILKLKQTVDKYEEELCNLKDNCNISTFLDVTTDAQRNSVKAAFIIDQLKNPKVKAMPTTS</sequence>
<keyword evidence="2" id="KW-1185">Reference proteome</keyword>
<dbReference type="EMBL" id="CM023481">
    <property type="protein sequence ID" value="KAH6945514.1"/>
    <property type="molecule type" value="Genomic_DNA"/>
</dbReference>
<reference evidence="1" key="1">
    <citation type="submission" date="2020-05" db="EMBL/GenBank/DDBJ databases">
        <title>Large-scale comparative analyses of tick genomes elucidate their genetic diversity and vector capacities.</title>
        <authorList>
            <person name="Jia N."/>
            <person name="Wang J."/>
            <person name="Shi W."/>
            <person name="Du L."/>
            <person name="Sun Y."/>
            <person name="Zhan W."/>
            <person name="Jiang J."/>
            <person name="Wang Q."/>
            <person name="Zhang B."/>
            <person name="Ji P."/>
            <person name="Sakyi L.B."/>
            <person name="Cui X."/>
            <person name="Yuan T."/>
            <person name="Jiang B."/>
            <person name="Yang W."/>
            <person name="Lam T.T.-Y."/>
            <person name="Chang Q."/>
            <person name="Ding S."/>
            <person name="Wang X."/>
            <person name="Zhu J."/>
            <person name="Ruan X."/>
            <person name="Zhao L."/>
            <person name="Wei J."/>
            <person name="Que T."/>
            <person name="Du C."/>
            <person name="Cheng J."/>
            <person name="Dai P."/>
            <person name="Han X."/>
            <person name="Huang E."/>
            <person name="Gao Y."/>
            <person name="Liu J."/>
            <person name="Shao H."/>
            <person name="Ye R."/>
            <person name="Li L."/>
            <person name="Wei W."/>
            <person name="Wang X."/>
            <person name="Wang C."/>
            <person name="Yang T."/>
            <person name="Huo Q."/>
            <person name="Li W."/>
            <person name="Guo W."/>
            <person name="Chen H."/>
            <person name="Zhou L."/>
            <person name="Ni X."/>
            <person name="Tian J."/>
            <person name="Zhou Y."/>
            <person name="Sheng Y."/>
            <person name="Liu T."/>
            <person name="Pan Y."/>
            <person name="Xia L."/>
            <person name="Li J."/>
            <person name="Zhao F."/>
            <person name="Cao W."/>
        </authorList>
    </citation>
    <scope>NUCLEOTIDE SEQUENCE</scope>
    <source>
        <strain evidence="1">Hyas-2018</strain>
    </source>
</reference>
<comment type="caution">
    <text evidence="1">The sequence shown here is derived from an EMBL/GenBank/DDBJ whole genome shotgun (WGS) entry which is preliminary data.</text>
</comment>
<evidence type="ECO:0000313" key="1">
    <source>
        <dbReference type="EMBL" id="KAH6945514.1"/>
    </source>
</evidence>
<name>A0ACB7THL1_HYAAI</name>
<protein>
    <submittedName>
        <fullName evidence="1">Uncharacterized protein</fullName>
    </submittedName>
</protein>
<evidence type="ECO:0000313" key="2">
    <source>
        <dbReference type="Proteomes" id="UP000821845"/>
    </source>
</evidence>
<accession>A0ACB7THL1</accession>
<dbReference type="Proteomes" id="UP000821845">
    <property type="component" value="Chromosome 1"/>
</dbReference>